<dbReference type="Gene3D" id="3.40.47.10">
    <property type="match status" value="1"/>
</dbReference>
<sequence>MNTPLGILAAGMVTAVGLDAPSACAALRGRLDGFCETRFLGPDGEWQIGAPVPLPRNWIGEKRLAHLAAGAIAELFEAVPGAAGRAALILCLPEEDRPGRPVRDAAALAARIAAIVEIPPRTRTQIVAHGRPSGLVALRQARRMLAEGAAEYVVVAGVDSYLTAPAIARYLADNRLLTPDNANGFLPGEAAAAILCAADGEAALSLAGLGLAREAAFLYNRQGEDGLDVPLRGDGMTAAYAQALGEAGVTLAGVEYRIADLIGEQYWFRQTALAALRLERGRTEFQDLWSPAESLGNIGAAVVPLMVGMALTAARKGYSGGSPVLIEASADDGACGAAVFHEGAA</sequence>
<dbReference type="SUPFAM" id="SSF53901">
    <property type="entry name" value="Thiolase-like"/>
    <property type="match status" value="1"/>
</dbReference>
<gene>
    <name evidence="2" type="ORF">EV655_10986</name>
</gene>
<reference evidence="2 3" key="1">
    <citation type="submission" date="2019-03" db="EMBL/GenBank/DDBJ databases">
        <title>Genomic Encyclopedia of Type Strains, Phase IV (KMG-IV): sequencing the most valuable type-strain genomes for metagenomic binning, comparative biology and taxonomic classification.</title>
        <authorList>
            <person name="Goeker M."/>
        </authorList>
    </citation>
    <scope>NUCLEOTIDE SEQUENCE [LARGE SCALE GENOMIC DNA]</scope>
    <source>
        <strain evidence="2 3">DSM 4868</strain>
    </source>
</reference>
<feature type="domain" description="Beta-ketoacyl synthase-like N-terminal" evidence="1">
    <location>
        <begin position="133"/>
        <end position="195"/>
    </location>
</feature>
<evidence type="ECO:0000259" key="1">
    <source>
        <dbReference type="Pfam" id="PF00109"/>
    </source>
</evidence>
<proteinExistence type="predicted"/>
<dbReference type="NCBIfam" id="NF004798">
    <property type="entry name" value="PRK06147.1"/>
    <property type="match status" value="1"/>
</dbReference>
<dbReference type="InterPro" id="IPR014030">
    <property type="entry name" value="Ketoacyl_synth_N"/>
</dbReference>
<dbReference type="RefSeq" id="WP_132545234.1">
    <property type="nucleotide sequence ID" value="NZ_SLWW01000009.1"/>
</dbReference>
<dbReference type="OrthoDB" id="3078238at2"/>
<name>A0A4R2KIY5_9RHOB</name>
<dbReference type="GO" id="GO:0016746">
    <property type="term" value="F:acyltransferase activity"/>
    <property type="evidence" value="ECO:0007669"/>
    <property type="project" value="InterPro"/>
</dbReference>
<dbReference type="InterPro" id="IPR016039">
    <property type="entry name" value="Thiolase-like"/>
</dbReference>
<dbReference type="Proteomes" id="UP000295142">
    <property type="component" value="Unassembled WGS sequence"/>
</dbReference>
<protein>
    <submittedName>
        <fullName evidence="2">3-oxoacyl-[acyl-carrier-protein] synthase-1</fullName>
    </submittedName>
</protein>
<dbReference type="AlphaFoldDB" id="A0A4R2KIY5"/>
<evidence type="ECO:0000313" key="2">
    <source>
        <dbReference type="EMBL" id="TCO70539.1"/>
    </source>
</evidence>
<dbReference type="EMBL" id="SLWW01000009">
    <property type="protein sequence ID" value="TCO70539.1"/>
    <property type="molecule type" value="Genomic_DNA"/>
</dbReference>
<keyword evidence="3" id="KW-1185">Reference proteome</keyword>
<evidence type="ECO:0000313" key="3">
    <source>
        <dbReference type="Proteomes" id="UP000295142"/>
    </source>
</evidence>
<organism evidence="2 3">
    <name type="scientific">Rhodovulum euryhalinum</name>
    <dbReference type="NCBI Taxonomy" id="35805"/>
    <lineage>
        <taxon>Bacteria</taxon>
        <taxon>Pseudomonadati</taxon>
        <taxon>Pseudomonadota</taxon>
        <taxon>Alphaproteobacteria</taxon>
        <taxon>Rhodobacterales</taxon>
        <taxon>Paracoccaceae</taxon>
        <taxon>Rhodovulum</taxon>
    </lineage>
</organism>
<accession>A0A4R2KIY5</accession>
<comment type="caution">
    <text evidence="2">The sequence shown here is derived from an EMBL/GenBank/DDBJ whole genome shotgun (WGS) entry which is preliminary data.</text>
</comment>
<dbReference type="Pfam" id="PF00109">
    <property type="entry name" value="ketoacyl-synt"/>
    <property type="match status" value="1"/>
</dbReference>